<dbReference type="InterPro" id="IPR036388">
    <property type="entry name" value="WH-like_DNA-bd_sf"/>
</dbReference>
<dbReference type="InterPro" id="IPR036390">
    <property type="entry name" value="WH_DNA-bd_sf"/>
</dbReference>
<dbReference type="Gene3D" id="1.10.10.10">
    <property type="entry name" value="Winged helix-like DNA-binding domain superfamily/Winged helix DNA-binding domain"/>
    <property type="match status" value="1"/>
</dbReference>
<dbReference type="PANTHER" id="PTHR33204:SF29">
    <property type="entry name" value="TRANSCRIPTIONAL REGULATOR"/>
    <property type="match status" value="1"/>
</dbReference>
<reference evidence="5 6" key="1">
    <citation type="journal article" date="2018" name="Front. Microbiol.">
        <title>Hydrolytic Capabilities as a Key to Environmental Success: Chitinolytic and Cellulolytic Acidobacteria From Acidic Sub-arctic Soils and Boreal Peatlands.</title>
        <authorList>
            <person name="Belova S.E."/>
            <person name="Ravin N.V."/>
            <person name="Pankratov T.A."/>
            <person name="Rakitin A.L."/>
            <person name="Ivanova A.A."/>
            <person name="Beletsky A.V."/>
            <person name="Mardanov A.V."/>
            <person name="Sinninghe Damste J.S."/>
            <person name="Dedysh S.N."/>
        </authorList>
    </citation>
    <scope>NUCLEOTIDE SEQUENCE [LARGE SCALE GENOMIC DNA]</scope>
    <source>
        <strain evidence="5 6">SBC82</strain>
    </source>
</reference>
<evidence type="ECO:0000313" key="6">
    <source>
        <dbReference type="Proteomes" id="UP000253606"/>
    </source>
</evidence>
<dbReference type="EMBL" id="CP030840">
    <property type="protein sequence ID" value="AXC12427.1"/>
    <property type="molecule type" value="Genomic_DNA"/>
</dbReference>
<dbReference type="Pfam" id="PF01638">
    <property type="entry name" value="HxlR"/>
    <property type="match status" value="1"/>
</dbReference>
<accession>A0A2Z5G143</accession>
<keyword evidence="3" id="KW-0804">Transcription</keyword>
<evidence type="ECO:0000313" key="5">
    <source>
        <dbReference type="EMBL" id="AXC12427.1"/>
    </source>
</evidence>
<evidence type="ECO:0000256" key="2">
    <source>
        <dbReference type="ARBA" id="ARBA00023125"/>
    </source>
</evidence>
<dbReference type="KEGG" id="abas:ACPOL_3132"/>
<organism evidence="5 6">
    <name type="scientific">Acidisarcina polymorpha</name>
    <dbReference type="NCBI Taxonomy" id="2211140"/>
    <lineage>
        <taxon>Bacteria</taxon>
        <taxon>Pseudomonadati</taxon>
        <taxon>Acidobacteriota</taxon>
        <taxon>Terriglobia</taxon>
        <taxon>Terriglobales</taxon>
        <taxon>Acidobacteriaceae</taxon>
        <taxon>Acidisarcina</taxon>
    </lineage>
</organism>
<evidence type="ECO:0000256" key="3">
    <source>
        <dbReference type="ARBA" id="ARBA00023163"/>
    </source>
</evidence>
<keyword evidence="1" id="KW-0805">Transcription regulation</keyword>
<dbReference type="SUPFAM" id="SSF46785">
    <property type="entry name" value="Winged helix' DNA-binding domain"/>
    <property type="match status" value="1"/>
</dbReference>
<dbReference type="OrthoDB" id="9791143at2"/>
<name>A0A2Z5G143_9BACT</name>
<dbReference type="PANTHER" id="PTHR33204">
    <property type="entry name" value="TRANSCRIPTIONAL REGULATOR, MARR FAMILY"/>
    <property type="match status" value="1"/>
</dbReference>
<proteinExistence type="predicted"/>
<dbReference type="PROSITE" id="PS51118">
    <property type="entry name" value="HTH_HXLR"/>
    <property type="match status" value="1"/>
</dbReference>
<evidence type="ECO:0000256" key="1">
    <source>
        <dbReference type="ARBA" id="ARBA00023015"/>
    </source>
</evidence>
<dbReference type="RefSeq" id="WP_114207642.1">
    <property type="nucleotide sequence ID" value="NZ_CP030840.1"/>
</dbReference>
<feature type="domain" description="HTH hxlR-type" evidence="4">
    <location>
        <begin position="12"/>
        <end position="114"/>
    </location>
</feature>
<dbReference type="GO" id="GO:0003677">
    <property type="term" value="F:DNA binding"/>
    <property type="evidence" value="ECO:0007669"/>
    <property type="project" value="UniProtKB-KW"/>
</dbReference>
<dbReference type="AlphaFoldDB" id="A0A2Z5G143"/>
<dbReference type="InterPro" id="IPR002577">
    <property type="entry name" value="HTH_HxlR"/>
</dbReference>
<dbReference type="Proteomes" id="UP000253606">
    <property type="component" value="Chromosome"/>
</dbReference>
<evidence type="ECO:0000259" key="4">
    <source>
        <dbReference type="PROSITE" id="PS51118"/>
    </source>
</evidence>
<gene>
    <name evidence="5" type="ORF">ACPOL_3132</name>
</gene>
<protein>
    <submittedName>
        <fullName evidence="5">Transcriptional regulator, HxlR family</fullName>
    </submittedName>
</protein>
<keyword evidence="6" id="KW-1185">Reference proteome</keyword>
<sequence>MKRKAAPTSQACSAQELEDALSVLDGRWKTLIIYHLFTAPVLRFSDLRRAVEGISQKMLIQQRRDLEADGVIFRKVYPVVPPKVEYGLTKDGLALRPALQALQDWAKSRTPPKA</sequence>
<keyword evidence="2" id="KW-0238">DNA-binding</keyword>